<proteinExistence type="predicted"/>
<dbReference type="KEGG" id="nur:ATY38_15245"/>
<accession>A0A0S3AFC5</accession>
<dbReference type="EMBL" id="FNLN01000002">
    <property type="protein sequence ID" value="SDT84528.1"/>
    <property type="molecule type" value="Genomic_DNA"/>
</dbReference>
<protein>
    <submittedName>
        <fullName evidence="2">Uncharacterized protein</fullName>
    </submittedName>
</protein>
<dbReference type="Proteomes" id="UP000182882">
    <property type="component" value="Unassembled WGS sequence"/>
</dbReference>
<feature type="chain" id="PRO_5014239302" evidence="1">
    <location>
        <begin position="27"/>
        <end position="153"/>
    </location>
</feature>
<organism evidence="2 3">
    <name type="scientific">Nitrosomonas ureae</name>
    <dbReference type="NCBI Taxonomy" id="44577"/>
    <lineage>
        <taxon>Bacteria</taxon>
        <taxon>Pseudomonadati</taxon>
        <taxon>Pseudomonadota</taxon>
        <taxon>Betaproteobacteria</taxon>
        <taxon>Nitrosomonadales</taxon>
        <taxon>Nitrosomonadaceae</taxon>
        <taxon>Nitrosomonas</taxon>
    </lineage>
</organism>
<evidence type="ECO:0000313" key="3">
    <source>
        <dbReference type="Proteomes" id="UP000182882"/>
    </source>
</evidence>
<keyword evidence="1" id="KW-0732">Signal</keyword>
<dbReference type="KEGG" id="nur:ATY38_00095"/>
<sequence>MQFSNVKGMLVPVFGLLAIYASTVSAHNQTGSFTTGLAAAVDFYQATCFDDGNGTPSYLEAQVKDMTASTSKVSILAYKGTSCTTNKCAQFSVDTTDSNTTYSPLVKITQGSGVYSIFVMHTAAGTDSYDVAFHCKTSTGAHTGTSVVSRQQQ</sequence>
<keyword evidence="3" id="KW-1185">Reference proteome</keyword>
<reference evidence="3" key="1">
    <citation type="submission" date="2016-10" db="EMBL/GenBank/DDBJ databases">
        <authorList>
            <person name="Varghese N."/>
            <person name="Submissions S."/>
        </authorList>
    </citation>
    <scope>NUCLEOTIDE SEQUENCE [LARGE SCALE GENOMIC DNA]</scope>
    <source>
        <strain evidence="3">Nm10</strain>
    </source>
</reference>
<dbReference type="AlphaFoldDB" id="A0A0S3AFC5"/>
<evidence type="ECO:0000256" key="1">
    <source>
        <dbReference type="SAM" id="SignalP"/>
    </source>
</evidence>
<name>A0A0S3AFC5_9PROT</name>
<feature type="signal peptide" evidence="1">
    <location>
        <begin position="1"/>
        <end position="26"/>
    </location>
</feature>
<dbReference type="RefSeq" id="WP_062557491.1">
    <property type="nucleotide sequence ID" value="NZ_CP013341.1"/>
</dbReference>
<evidence type="ECO:0000313" key="2">
    <source>
        <dbReference type="EMBL" id="SDT84528.1"/>
    </source>
</evidence>
<gene>
    <name evidence="2" type="ORF">SAMN05216406_1023</name>
</gene>